<keyword evidence="3" id="KW-1185">Reference proteome</keyword>
<reference evidence="2 3" key="1">
    <citation type="submission" date="2020-02" db="EMBL/GenBank/DDBJ databases">
        <authorList>
            <person name="Sun Q."/>
        </authorList>
    </citation>
    <scope>NUCLEOTIDE SEQUENCE [LARGE SCALE GENOMIC DNA]</scope>
    <source>
        <strain evidence="2 3">YIM 13062</strain>
    </source>
</reference>
<keyword evidence="1" id="KW-0812">Transmembrane</keyword>
<gene>
    <name evidence="2" type="ORF">GTW58_12430</name>
</gene>
<dbReference type="RefSeq" id="WP_119933762.1">
    <property type="nucleotide sequence ID" value="NZ_JAAVUN010000042.1"/>
</dbReference>
<organism evidence="2 3">
    <name type="scientific">Kocuria subflava</name>
    <dbReference type="NCBI Taxonomy" id="1736139"/>
    <lineage>
        <taxon>Bacteria</taxon>
        <taxon>Bacillati</taxon>
        <taxon>Actinomycetota</taxon>
        <taxon>Actinomycetes</taxon>
        <taxon>Micrococcales</taxon>
        <taxon>Micrococcaceae</taxon>
        <taxon>Kocuria</taxon>
    </lineage>
</organism>
<keyword evidence="1" id="KW-0472">Membrane</keyword>
<feature type="transmembrane region" description="Helical" evidence="1">
    <location>
        <begin position="21"/>
        <end position="41"/>
    </location>
</feature>
<proteinExistence type="predicted"/>
<name>A0A846TZS9_9MICC</name>
<evidence type="ECO:0000313" key="2">
    <source>
        <dbReference type="EMBL" id="NKE10717.1"/>
    </source>
</evidence>
<sequence length="111" mass="12400">MFRLLIVVSPRARRGMKWGPVAMLLAVPYFAAAAVWLAGLIDQGAPSWLHLFVLLTIWNGFKMLWLGPTSVAWLTRARFREAGARRRQRRAAARDAELTIKEGAPEQAGVT</sequence>
<accession>A0A846TZS9</accession>
<evidence type="ECO:0000256" key="1">
    <source>
        <dbReference type="SAM" id="Phobius"/>
    </source>
</evidence>
<dbReference type="AlphaFoldDB" id="A0A846TZS9"/>
<protein>
    <submittedName>
        <fullName evidence="2">Sulfate permease</fullName>
    </submittedName>
</protein>
<keyword evidence="1" id="KW-1133">Transmembrane helix</keyword>
<feature type="transmembrane region" description="Helical" evidence="1">
    <location>
        <begin position="47"/>
        <end position="66"/>
    </location>
</feature>
<dbReference type="EMBL" id="JAAVUN010000042">
    <property type="protein sequence ID" value="NKE10717.1"/>
    <property type="molecule type" value="Genomic_DNA"/>
</dbReference>
<evidence type="ECO:0000313" key="3">
    <source>
        <dbReference type="Proteomes" id="UP000521379"/>
    </source>
</evidence>
<comment type="caution">
    <text evidence="2">The sequence shown here is derived from an EMBL/GenBank/DDBJ whole genome shotgun (WGS) entry which is preliminary data.</text>
</comment>
<dbReference type="Proteomes" id="UP000521379">
    <property type="component" value="Unassembled WGS sequence"/>
</dbReference>